<evidence type="ECO:0000313" key="2">
    <source>
        <dbReference type="Proteomes" id="UP000287394"/>
    </source>
</evidence>
<name>A0A402CV02_9BACT</name>
<dbReference type="EMBL" id="AP025739">
    <property type="protein sequence ID" value="BDI30232.1"/>
    <property type="molecule type" value="Genomic_DNA"/>
</dbReference>
<reference evidence="1 2" key="1">
    <citation type="journal article" date="2019" name="Int. J. Syst. Evol. Microbiol.">
        <title>Capsulimonas corticalis gen. nov., sp. nov., an aerobic capsulated bacterium, of a novel bacterial order, Capsulimonadales ord. nov., of the class Armatimonadia of the phylum Armatimonadetes.</title>
        <authorList>
            <person name="Li J."/>
            <person name="Kudo C."/>
            <person name="Tonouchi A."/>
        </authorList>
    </citation>
    <scope>NUCLEOTIDE SEQUENCE [LARGE SCALE GENOMIC DNA]</scope>
    <source>
        <strain evidence="1 2">AX-7</strain>
    </source>
</reference>
<accession>A0A402CV02</accession>
<protein>
    <submittedName>
        <fullName evidence="1">Uncharacterized protein</fullName>
    </submittedName>
</protein>
<dbReference type="KEGG" id="ccot:CCAX7_22830"/>
<sequence>MINELSKKLHFPLLMLVALWMLLHSCFDAPMKQNFPWLYTVLGDIVYLKIANDAYRARQSKRPTFRSKTSASASILAGMLVFAAMLYVQIHPHGAKYDARHTLMENFVVLGSVSLVLIWWGVSDLLFALGRRGRVQVVEVIRE</sequence>
<dbReference type="Proteomes" id="UP000287394">
    <property type="component" value="Chromosome"/>
</dbReference>
<dbReference type="AlphaFoldDB" id="A0A402CV02"/>
<keyword evidence="2" id="KW-1185">Reference proteome</keyword>
<proteinExistence type="predicted"/>
<organism evidence="1 2">
    <name type="scientific">Capsulimonas corticalis</name>
    <dbReference type="NCBI Taxonomy" id="2219043"/>
    <lineage>
        <taxon>Bacteria</taxon>
        <taxon>Bacillati</taxon>
        <taxon>Armatimonadota</taxon>
        <taxon>Armatimonadia</taxon>
        <taxon>Capsulimonadales</taxon>
        <taxon>Capsulimonadaceae</taxon>
        <taxon>Capsulimonas</taxon>
    </lineage>
</organism>
<dbReference type="RefSeq" id="WP_119321203.1">
    <property type="nucleotide sequence ID" value="NZ_AP025739.1"/>
</dbReference>
<evidence type="ECO:0000313" key="1">
    <source>
        <dbReference type="EMBL" id="BDI30232.1"/>
    </source>
</evidence>
<gene>
    <name evidence="1" type="ORF">CCAX7_22830</name>
</gene>